<reference evidence="1" key="1">
    <citation type="journal article" date="2015" name="Nature">
        <title>Complex archaea that bridge the gap between prokaryotes and eukaryotes.</title>
        <authorList>
            <person name="Spang A."/>
            <person name="Saw J.H."/>
            <person name="Jorgensen S.L."/>
            <person name="Zaremba-Niedzwiedzka K."/>
            <person name="Martijn J."/>
            <person name="Lind A.E."/>
            <person name="van Eijk R."/>
            <person name="Schleper C."/>
            <person name="Guy L."/>
            <person name="Ettema T.J."/>
        </authorList>
    </citation>
    <scope>NUCLEOTIDE SEQUENCE</scope>
</reference>
<evidence type="ECO:0000313" key="1">
    <source>
        <dbReference type="EMBL" id="KKL88147.1"/>
    </source>
</evidence>
<accession>A0A0F9ILP6</accession>
<protein>
    <submittedName>
        <fullName evidence="1">Uncharacterized protein</fullName>
    </submittedName>
</protein>
<name>A0A0F9ILP6_9ZZZZ</name>
<gene>
    <name evidence="1" type="ORF">LCGC14_1927640</name>
</gene>
<comment type="caution">
    <text evidence="1">The sequence shown here is derived from an EMBL/GenBank/DDBJ whole genome shotgun (WGS) entry which is preliminary data.</text>
</comment>
<sequence length="113" mass="12761">MRNMSFSKTTEQSYVYRWGTNAKQSAMKGRICRVTARGKLNSCAVVFLDDGQQEIISRNALRKTIMKDHAKRLLDEVDADPGPGVDPEFQKSWIQTGRICALFLYITALNSNS</sequence>
<dbReference type="AlphaFoldDB" id="A0A0F9ILP6"/>
<dbReference type="EMBL" id="LAZR01020649">
    <property type="protein sequence ID" value="KKL88147.1"/>
    <property type="molecule type" value="Genomic_DNA"/>
</dbReference>
<proteinExistence type="predicted"/>
<organism evidence="1">
    <name type="scientific">marine sediment metagenome</name>
    <dbReference type="NCBI Taxonomy" id="412755"/>
    <lineage>
        <taxon>unclassified sequences</taxon>
        <taxon>metagenomes</taxon>
        <taxon>ecological metagenomes</taxon>
    </lineage>
</organism>